<protein>
    <submittedName>
        <fullName evidence="2">(spotted green pufferfish) hypothetical protein</fullName>
    </submittedName>
</protein>
<organism evidence="2">
    <name type="scientific">Tetraodon nigroviridis</name>
    <name type="common">Spotted green pufferfish</name>
    <name type="synonym">Chelonodon nigroviridis</name>
    <dbReference type="NCBI Taxonomy" id="99883"/>
    <lineage>
        <taxon>Eukaryota</taxon>
        <taxon>Metazoa</taxon>
        <taxon>Chordata</taxon>
        <taxon>Craniata</taxon>
        <taxon>Vertebrata</taxon>
        <taxon>Euteleostomi</taxon>
        <taxon>Actinopterygii</taxon>
        <taxon>Neopterygii</taxon>
        <taxon>Teleostei</taxon>
        <taxon>Neoteleostei</taxon>
        <taxon>Acanthomorphata</taxon>
        <taxon>Eupercaria</taxon>
        <taxon>Tetraodontiformes</taxon>
        <taxon>Tetradontoidea</taxon>
        <taxon>Tetraodontidae</taxon>
        <taxon>Tetraodon</taxon>
    </lineage>
</organism>
<accession>Q4RUI8</accession>
<evidence type="ECO:0000313" key="2">
    <source>
        <dbReference type="EMBL" id="CAG07944.1"/>
    </source>
</evidence>
<sequence>MSDRHKNSSADEVRGLQTHLPWWRSGAGVLGLIVYLGKWSWWWVISGGLQAQGDRLCKEQPCWFR</sequence>
<keyword evidence="1" id="KW-1133">Transmembrane helix</keyword>
<keyword evidence="1" id="KW-0472">Membrane</keyword>
<gene>
    <name evidence="2" type="ORF">GSTENG00028779001</name>
</gene>
<dbReference type="EMBL" id="CAAE01014995">
    <property type="protein sequence ID" value="CAG07944.1"/>
    <property type="molecule type" value="Genomic_DNA"/>
</dbReference>
<name>Q4RUI8_TETNG</name>
<reference evidence="2" key="2">
    <citation type="submission" date="2004-02" db="EMBL/GenBank/DDBJ databases">
        <authorList>
            <consortium name="Genoscope"/>
            <consortium name="Whitehead Institute Centre for Genome Research"/>
        </authorList>
    </citation>
    <scope>NUCLEOTIDE SEQUENCE</scope>
</reference>
<feature type="transmembrane region" description="Helical" evidence="1">
    <location>
        <begin position="20"/>
        <end position="37"/>
    </location>
</feature>
<proteinExistence type="predicted"/>
<dbReference type="KEGG" id="tng:GSTEN00028779G001"/>
<evidence type="ECO:0000256" key="1">
    <source>
        <dbReference type="SAM" id="Phobius"/>
    </source>
</evidence>
<comment type="caution">
    <text evidence="2">The sequence shown here is derived from an EMBL/GenBank/DDBJ whole genome shotgun (WGS) entry which is preliminary data.</text>
</comment>
<reference evidence="2" key="1">
    <citation type="journal article" date="2004" name="Nature">
        <title>Genome duplication in the teleost fish Tetraodon nigroviridis reveals the early vertebrate proto-karyotype.</title>
        <authorList>
            <person name="Jaillon O."/>
            <person name="Aury J.-M."/>
            <person name="Brunet F."/>
            <person name="Petit J.-L."/>
            <person name="Stange-Thomann N."/>
            <person name="Mauceli E."/>
            <person name="Bouneau L."/>
            <person name="Fischer C."/>
            <person name="Ozouf-Costaz C."/>
            <person name="Bernot A."/>
            <person name="Nicaud S."/>
            <person name="Jaffe D."/>
            <person name="Fisher S."/>
            <person name="Lutfalla G."/>
            <person name="Dossat C."/>
            <person name="Segurens B."/>
            <person name="Dasilva C."/>
            <person name="Salanoubat M."/>
            <person name="Levy M."/>
            <person name="Boudet N."/>
            <person name="Castellano S."/>
            <person name="Anthouard V."/>
            <person name="Jubin C."/>
            <person name="Castelli V."/>
            <person name="Katinka M."/>
            <person name="Vacherie B."/>
            <person name="Biemont C."/>
            <person name="Skalli Z."/>
            <person name="Cattolico L."/>
            <person name="Poulain J."/>
            <person name="De Berardinis V."/>
            <person name="Cruaud C."/>
            <person name="Duprat S."/>
            <person name="Brottier P."/>
            <person name="Coutanceau J.-P."/>
            <person name="Gouzy J."/>
            <person name="Parra G."/>
            <person name="Lardier G."/>
            <person name="Chapple C."/>
            <person name="McKernan K.J."/>
            <person name="McEwan P."/>
            <person name="Bosak S."/>
            <person name="Kellis M."/>
            <person name="Volff J.-N."/>
            <person name="Guigo R."/>
            <person name="Zody M.C."/>
            <person name="Mesirov J."/>
            <person name="Lindblad-Toh K."/>
            <person name="Birren B."/>
            <person name="Nusbaum C."/>
            <person name="Kahn D."/>
            <person name="Robinson-Rechavi M."/>
            <person name="Laudet V."/>
            <person name="Schachter V."/>
            <person name="Quetier F."/>
            <person name="Saurin W."/>
            <person name="Scarpelli C."/>
            <person name="Wincker P."/>
            <person name="Lander E.S."/>
            <person name="Weissenbach J."/>
            <person name="Roest Crollius H."/>
        </authorList>
    </citation>
    <scope>NUCLEOTIDE SEQUENCE [LARGE SCALE GENOMIC DNA]</scope>
</reference>
<dbReference type="AlphaFoldDB" id="Q4RUI8"/>
<keyword evidence="1" id="KW-0812">Transmembrane</keyword>